<dbReference type="PANTHER" id="PTHR10766:SF111">
    <property type="entry name" value="TRANSMEMBRANE 9 SUPERFAMILY MEMBER 2"/>
    <property type="match status" value="1"/>
</dbReference>
<evidence type="ECO:0000256" key="7">
    <source>
        <dbReference type="RuleBase" id="RU363079"/>
    </source>
</evidence>
<dbReference type="InterPro" id="IPR004240">
    <property type="entry name" value="EMP70"/>
</dbReference>
<accession>A0AAD3CJC7</accession>
<gene>
    <name evidence="8" type="ORF">CTEN210_03152</name>
</gene>
<dbReference type="AlphaFoldDB" id="A0AAD3CJC7"/>
<dbReference type="EMBL" id="BLLK01000022">
    <property type="protein sequence ID" value="GFH46678.1"/>
    <property type="molecule type" value="Genomic_DNA"/>
</dbReference>
<keyword evidence="9" id="KW-1185">Reference proteome</keyword>
<feature type="transmembrane region" description="Helical" evidence="7">
    <location>
        <begin position="532"/>
        <end position="557"/>
    </location>
</feature>
<dbReference type="InterPro" id="IPR036259">
    <property type="entry name" value="MFS_trans_sf"/>
</dbReference>
<evidence type="ECO:0000256" key="6">
    <source>
        <dbReference type="ARBA" id="ARBA00023136"/>
    </source>
</evidence>
<sequence>MTLFNLPRLALISLSLLSCTSAFYMPGVKPQTFKEGDEVELKVNALTSIHTQIPKPYYRLPFCEPEGGPQMASENLGEFITGNKVQTSPYSINMLNEVTCQKVCQKTLTPIQAKLLKLHIIRGYHNNWIIDNLPSATVGTTANGQRQKHYAGGFPIGFVDKSSGKSDEDKKKMKRKERRKSILAQDAYVFNHVNIILDYHKPAGETNGYRVVGFYVEPMSIKHTFLGGYEWDGESSEGMKKALSSCNSNEHASVKSIQENQIVKPGEKIIYTYDVIWKESAQEWSSRWDVYLNEDGLVPPQVHWYSISNSIFIVIFLSLLIISVLVKNLKKDIANYNALAQLADDEEDDDDVDESGWKLVHADVFRPPSTFPMLYCVMVGSGVQLTVSTFTTIALAAVGFVNPSRRGSMMNATLVWFMLCGILAGYVSSRLYKSFRGRAWQLCTVCTAVLFPGTCFSVFLFFNTVLAFYHSSGSAPFLEILILAVMWCCVSIPLVFVGAFFGYKKEAITFPTVTSTIARAIPEPPISMNPKLAILAAGLIPFSGAYVELFFIMSSLWMNQYYYVFGFTFIVFIILLLSCAEVSVLLVYYQLVNENHRWWWFSVLSSGSVAFYFFGYSIVWFGSLESSKMFFTYLLYFGYMFLMCFGIFLVCGSVGSLVSLWFVRKIFGAIKVD</sequence>
<organism evidence="8 9">
    <name type="scientific">Chaetoceros tenuissimus</name>
    <dbReference type="NCBI Taxonomy" id="426638"/>
    <lineage>
        <taxon>Eukaryota</taxon>
        <taxon>Sar</taxon>
        <taxon>Stramenopiles</taxon>
        <taxon>Ochrophyta</taxon>
        <taxon>Bacillariophyta</taxon>
        <taxon>Coscinodiscophyceae</taxon>
        <taxon>Chaetocerotophycidae</taxon>
        <taxon>Chaetocerotales</taxon>
        <taxon>Chaetocerotaceae</taxon>
        <taxon>Chaetoceros</taxon>
    </lineage>
</organism>
<evidence type="ECO:0000313" key="8">
    <source>
        <dbReference type="EMBL" id="GFH46678.1"/>
    </source>
</evidence>
<feature type="transmembrane region" description="Helical" evidence="7">
    <location>
        <begin position="304"/>
        <end position="326"/>
    </location>
</feature>
<dbReference type="GO" id="GO:0005737">
    <property type="term" value="C:cytoplasm"/>
    <property type="evidence" value="ECO:0007669"/>
    <property type="project" value="UniProtKB-ARBA"/>
</dbReference>
<evidence type="ECO:0000256" key="2">
    <source>
        <dbReference type="ARBA" id="ARBA00005227"/>
    </source>
</evidence>
<feature type="transmembrane region" description="Helical" evidence="7">
    <location>
        <begin position="374"/>
        <end position="401"/>
    </location>
</feature>
<comment type="similarity">
    <text evidence="2 7">Belongs to the nonaspanin (TM9SF) (TC 9.A.2) family.</text>
</comment>
<feature type="transmembrane region" description="Helical" evidence="7">
    <location>
        <begin position="598"/>
        <end position="621"/>
    </location>
</feature>
<evidence type="ECO:0000256" key="1">
    <source>
        <dbReference type="ARBA" id="ARBA00004141"/>
    </source>
</evidence>
<comment type="caution">
    <text evidence="8">The sequence shown here is derived from an EMBL/GenBank/DDBJ whole genome shotgun (WGS) entry which is preliminary data.</text>
</comment>
<comment type="subcellular location">
    <subcellularLocation>
        <location evidence="1">Membrane</location>
        <topology evidence="1">Multi-pass membrane protein</topology>
    </subcellularLocation>
</comment>
<evidence type="ECO:0000313" key="9">
    <source>
        <dbReference type="Proteomes" id="UP001054902"/>
    </source>
</evidence>
<name>A0AAD3CJC7_9STRA</name>
<dbReference type="SUPFAM" id="SSF103473">
    <property type="entry name" value="MFS general substrate transporter"/>
    <property type="match status" value="1"/>
</dbReference>
<keyword evidence="6 7" id="KW-0472">Membrane</keyword>
<dbReference type="GO" id="GO:0016020">
    <property type="term" value="C:membrane"/>
    <property type="evidence" value="ECO:0007669"/>
    <property type="project" value="UniProtKB-SubCell"/>
</dbReference>
<reference evidence="8 9" key="1">
    <citation type="journal article" date="2021" name="Sci. Rep.">
        <title>The genome of the diatom Chaetoceros tenuissimus carries an ancient integrated fragment of an extant virus.</title>
        <authorList>
            <person name="Hongo Y."/>
            <person name="Kimura K."/>
            <person name="Takaki Y."/>
            <person name="Yoshida Y."/>
            <person name="Baba S."/>
            <person name="Kobayashi G."/>
            <person name="Nagasaki K."/>
            <person name="Hano T."/>
            <person name="Tomaru Y."/>
        </authorList>
    </citation>
    <scope>NUCLEOTIDE SEQUENCE [LARGE SCALE GENOMIC DNA]</scope>
    <source>
        <strain evidence="8 9">NIES-3715</strain>
    </source>
</reference>
<keyword evidence="4 7" id="KW-0732">Signal</keyword>
<dbReference type="Proteomes" id="UP001054902">
    <property type="component" value="Unassembled WGS sequence"/>
</dbReference>
<keyword evidence="3 7" id="KW-0812">Transmembrane</keyword>
<dbReference type="GO" id="GO:0072657">
    <property type="term" value="P:protein localization to membrane"/>
    <property type="evidence" value="ECO:0007669"/>
    <property type="project" value="TreeGrafter"/>
</dbReference>
<evidence type="ECO:0000256" key="4">
    <source>
        <dbReference type="ARBA" id="ARBA00022729"/>
    </source>
</evidence>
<dbReference type="PANTHER" id="PTHR10766">
    <property type="entry name" value="TRANSMEMBRANE 9 SUPERFAMILY PROTEIN"/>
    <property type="match status" value="1"/>
</dbReference>
<dbReference type="Pfam" id="PF02990">
    <property type="entry name" value="EMP70"/>
    <property type="match status" value="1"/>
</dbReference>
<proteinExistence type="inferred from homology"/>
<feature type="signal peptide" evidence="7">
    <location>
        <begin position="1"/>
        <end position="22"/>
    </location>
</feature>
<keyword evidence="5 7" id="KW-1133">Transmembrane helix</keyword>
<feature type="transmembrane region" description="Helical" evidence="7">
    <location>
        <begin position="633"/>
        <end position="663"/>
    </location>
</feature>
<protein>
    <recommendedName>
        <fullName evidence="7">Transmembrane 9 superfamily member</fullName>
    </recommendedName>
</protein>
<evidence type="ECO:0000256" key="3">
    <source>
        <dbReference type="ARBA" id="ARBA00022692"/>
    </source>
</evidence>
<feature type="transmembrane region" description="Helical" evidence="7">
    <location>
        <begin position="407"/>
        <end position="427"/>
    </location>
</feature>
<feature type="transmembrane region" description="Helical" evidence="7">
    <location>
        <begin position="439"/>
        <end position="468"/>
    </location>
</feature>
<feature type="transmembrane region" description="Helical" evidence="7">
    <location>
        <begin position="563"/>
        <end position="589"/>
    </location>
</feature>
<evidence type="ECO:0000256" key="5">
    <source>
        <dbReference type="ARBA" id="ARBA00022989"/>
    </source>
</evidence>
<feature type="chain" id="PRO_5041770693" description="Transmembrane 9 superfamily member" evidence="7">
    <location>
        <begin position="23"/>
        <end position="673"/>
    </location>
</feature>
<feature type="transmembrane region" description="Helical" evidence="7">
    <location>
        <begin position="480"/>
        <end position="503"/>
    </location>
</feature>